<dbReference type="GeneID" id="104699194"/>
<proteinExistence type="inferred from homology"/>
<dbReference type="SUPFAM" id="SSF56219">
    <property type="entry name" value="DNase I-like"/>
    <property type="match status" value="1"/>
</dbReference>
<dbReference type="InterPro" id="IPR052343">
    <property type="entry name" value="Retrotransposon-Effector_Assoc"/>
</dbReference>
<dbReference type="InterPro" id="IPR004265">
    <property type="entry name" value="Dirigent"/>
</dbReference>
<organism evidence="3 4">
    <name type="scientific">Camelina sativa</name>
    <name type="common">False flax</name>
    <name type="synonym">Myagrum sativum</name>
    <dbReference type="NCBI Taxonomy" id="90675"/>
    <lineage>
        <taxon>Eukaryota</taxon>
        <taxon>Viridiplantae</taxon>
        <taxon>Streptophyta</taxon>
        <taxon>Embryophyta</taxon>
        <taxon>Tracheophyta</taxon>
        <taxon>Spermatophyta</taxon>
        <taxon>Magnoliopsida</taxon>
        <taxon>eudicotyledons</taxon>
        <taxon>Gunneridae</taxon>
        <taxon>Pentapetalae</taxon>
        <taxon>rosids</taxon>
        <taxon>malvids</taxon>
        <taxon>Brassicales</taxon>
        <taxon>Brassicaceae</taxon>
        <taxon>Camelineae</taxon>
        <taxon>Camelina</taxon>
    </lineage>
</organism>
<dbReference type="PANTHER" id="PTHR46890:SF48">
    <property type="entry name" value="RNA-DIRECTED DNA POLYMERASE"/>
    <property type="match status" value="1"/>
</dbReference>
<dbReference type="Gene3D" id="3.60.10.10">
    <property type="entry name" value="Endonuclease/exonuclease/phosphatase"/>
    <property type="match status" value="1"/>
</dbReference>
<reference evidence="4" key="2">
    <citation type="submission" date="2025-08" db="UniProtKB">
        <authorList>
            <consortium name="RefSeq"/>
        </authorList>
    </citation>
    <scope>IDENTIFICATION</scope>
    <source>
        <tissue evidence="4">Leaf</tissue>
    </source>
</reference>
<evidence type="ECO:0000259" key="2">
    <source>
        <dbReference type="Pfam" id="PF03372"/>
    </source>
</evidence>
<evidence type="ECO:0000313" key="4">
    <source>
        <dbReference type="RefSeq" id="XP_010412832.1"/>
    </source>
</evidence>
<keyword evidence="1" id="KW-0964">Secreted</keyword>
<reference evidence="3" key="1">
    <citation type="journal article" date="2014" name="Nat. Commun.">
        <title>The emerging biofuel crop Camelina sativa retains a highly undifferentiated hexaploid genome structure.</title>
        <authorList>
            <person name="Kagale S."/>
            <person name="Koh C."/>
            <person name="Nixon J."/>
            <person name="Bollina V."/>
            <person name="Clarke W.E."/>
            <person name="Tuteja R."/>
            <person name="Spillane C."/>
            <person name="Robinson S.J."/>
            <person name="Links M.G."/>
            <person name="Clarke C."/>
            <person name="Higgins E.E."/>
            <person name="Huebert T."/>
            <person name="Sharpe A.G."/>
            <person name="Parkin I.A."/>
        </authorList>
    </citation>
    <scope>NUCLEOTIDE SEQUENCE [LARGE SCALE GENOMIC DNA]</scope>
    <source>
        <strain evidence="3">cv. DH55</strain>
    </source>
</reference>
<dbReference type="RefSeq" id="XP_010412832.1">
    <property type="nucleotide sequence ID" value="XM_010414530.1"/>
</dbReference>
<name>A0ABM0SL68_CAMSA</name>
<comment type="subcellular location">
    <subcellularLocation>
        <location evidence="1">Secreted</location>
        <location evidence="1">Extracellular space</location>
        <location evidence="1">Apoplast</location>
    </subcellularLocation>
</comment>
<sequence length="551" mass="62838">MKILSWNCEGLENKATIGYLRDLWGKHKPDFLFLSETRQPFSVLESFVGHFGYSTLKTVEPIGCSGGLALFYNNNNNSNVSFLFESNRLIDVELHYKGTTIFLTFVYGDPVPKNRDGVWERLTRIGLDRDSPWFLIGDFNELKGNHEKRGGKLRSASSFVPFNTMIRHCGLLEFPALGDTLSWRGWRDKKPIRCRLDRAFANEQWHDLFTDSFTEYLPRIASDHMPVLAVLEDKVRRGKSSFRFDRRWLDKDGLFRAISSGWDVSTGSVSPTLVDKITTCGQAISQWRKAQVPSGRETIEDLKNKLAIAQEDDGTSVEEISELTWRLREAYRDEECRIFRSFSLNPSDFEDKLAEIGTLVSQATNDSLTREVIETEIKQALFMMHPDKAPDPDGMTTLFYQKAWNTIKADLVLLVNSFLQEGVFDKRLNETNICLIPKVDKPTKMSELRPISLCNVGYKIISKVLCQGLRTFLSELVSETQSAFVAGHYISDNILIAQEIFHGLRTNIRQMPIIGGTGAFRFGRGYAQAKTFVYNTTSGNDVVVYNVYVWH</sequence>
<dbReference type="InterPro" id="IPR036691">
    <property type="entry name" value="Endo/exonu/phosph_ase_sf"/>
</dbReference>
<protein>
    <recommendedName>
        <fullName evidence="1">Dirigent protein</fullName>
    </recommendedName>
</protein>
<keyword evidence="3" id="KW-1185">Reference proteome</keyword>
<evidence type="ECO:0000256" key="1">
    <source>
        <dbReference type="RuleBase" id="RU363099"/>
    </source>
</evidence>
<comment type="function">
    <text evidence="1">Dirigent proteins impart stereoselectivity on the phenoxy radical-coupling reaction, yielding optically active lignans from two molecules of coniferyl alcohol in the biosynthesis of lignans, flavonolignans, and alkaloids and thus plays a central role in plant secondary metabolism.</text>
</comment>
<dbReference type="Pfam" id="PF03018">
    <property type="entry name" value="Dirigent"/>
    <property type="match status" value="1"/>
</dbReference>
<keyword evidence="1" id="KW-0052">Apoplast</keyword>
<dbReference type="Pfam" id="PF03372">
    <property type="entry name" value="Exo_endo_phos"/>
    <property type="match status" value="1"/>
</dbReference>
<evidence type="ECO:0000313" key="3">
    <source>
        <dbReference type="Proteomes" id="UP000694864"/>
    </source>
</evidence>
<dbReference type="PANTHER" id="PTHR46890">
    <property type="entry name" value="NON-LTR RETROLELEMENT REVERSE TRANSCRIPTASE-LIKE PROTEIN-RELATED"/>
    <property type="match status" value="1"/>
</dbReference>
<dbReference type="Proteomes" id="UP000694864">
    <property type="component" value="Chromosome 6"/>
</dbReference>
<gene>
    <name evidence="4" type="primary">LOC104699194</name>
</gene>
<dbReference type="InterPro" id="IPR005135">
    <property type="entry name" value="Endo/exonuclease/phosphatase"/>
</dbReference>
<accession>A0ABM0SL68</accession>
<comment type="subunit">
    <text evidence="1">Homodimer.</text>
</comment>
<feature type="domain" description="Endonuclease/exonuclease/phosphatase" evidence="2">
    <location>
        <begin position="4"/>
        <end position="224"/>
    </location>
</feature>
<comment type="similarity">
    <text evidence="1">Belongs to the plant dirigent protein family.</text>
</comment>